<reference evidence="3 4" key="1">
    <citation type="submission" date="2021-01" db="EMBL/GenBank/DDBJ databases">
        <title>Genome seq and assembly of Devosia sp. LEGU1.</title>
        <authorList>
            <person name="Chhetri G."/>
        </authorList>
    </citation>
    <scope>NUCLEOTIDE SEQUENCE [LARGE SCALE GENOMIC DNA]</scope>
    <source>
        <strain evidence="3 4">LEGU1</strain>
    </source>
</reference>
<feature type="transmembrane region" description="Helical" evidence="1">
    <location>
        <begin position="101"/>
        <end position="123"/>
    </location>
</feature>
<dbReference type="PANTHER" id="PTHR46663:SF2">
    <property type="entry name" value="GGDEF DOMAIN-CONTAINING PROTEIN"/>
    <property type="match status" value="1"/>
</dbReference>
<feature type="transmembrane region" description="Helical" evidence="1">
    <location>
        <begin position="129"/>
        <end position="148"/>
    </location>
</feature>
<dbReference type="Gene3D" id="3.30.70.270">
    <property type="match status" value="1"/>
</dbReference>
<keyword evidence="1" id="KW-0472">Membrane</keyword>
<keyword evidence="1" id="KW-1133">Transmembrane helix</keyword>
<name>A0ABX7CA09_9HYPH</name>
<protein>
    <submittedName>
        <fullName evidence="3">GGDEF domain-containing protein</fullName>
    </submittedName>
</protein>
<evidence type="ECO:0000259" key="2">
    <source>
        <dbReference type="PROSITE" id="PS50887"/>
    </source>
</evidence>
<feature type="transmembrane region" description="Helical" evidence="1">
    <location>
        <begin position="67"/>
        <end position="89"/>
    </location>
</feature>
<feature type="transmembrane region" description="Helical" evidence="1">
    <location>
        <begin position="155"/>
        <end position="173"/>
    </location>
</feature>
<dbReference type="InterPro" id="IPR052163">
    <property type="entry name" value="DGC-Regulatory_Protein"/>
</dbReference>
<dbReference type="InterPro" id="IPR043128">
    <property type="entry name" value="Rev_trsase/Diguanyl_cyclase"/>
</dbReference>
<evidence type="ECO:0000313" key="4">
    <source>
        <dbReference type="Proteomes" id="UP000595857"/>
    </source>
</evidence>
<keyword evidence="1" id="KW-0812">Transmembrane</keyword>
<feature type="transmembrane region" description="Helical" evidence="1">
    <location>
        <begin position="41"/>
        <end position="61"/>
    </location>
</feature>
<dbReference type="PROSITE" id="PS50887">
    <property type="entry name" value="GGDEF"/>
    <property type="match status" value="1"/>
</dbReference>
<organism evidence="3 4">
    <name type="scientific">Devosia rhizoryzae</name>
    <dbReference type="NCBI Taxonomy" id="2774137"/>
    <lineage>
        <taxon>Bacteria</taxon>
        <taxon>Pseudomonadati</taxon>
        <taxon>Pseudomonadota</taxon>
        <taxon>Alphaproteobacteria</taxon>
        <taxon>Hyphomicrobiales</taxon>
        <taxon>Devosiaceae</taxon>
        <taxon>Devosia</taxon>
    </lineage>
</organism>
<dbReference type="SMART" id="SM00267">
    <property type="entry name" value="GGDEF"/>
    <property type="match status" value="1"/>
</dbReference>
<keyword evidence="4" id="KW-1185">Reference proteome</keyword>
<dbReference type="PANTHER" id="PTHR46663">
    <property type="entry name" value="DIGUANYLATE CYCLASE DGCT-RELATED"/>
    <property type="match status" value="1"/>
</dbReference>
<dbReference type="Pfam" id="PF00990">
    <property type="entry name" value="GGDEF"/>
    <property type="match status" value="1"/>
</dbReference>
<dbReference type="SUPFAM" id="SSF55073">
    <property type="entry name" value="Nucleotide cyclase"/>
    <property type="match status" value="1"/>
</dbReference>
<dbReference type="CDD" id="cd01949">
    <property type="entry name" value="GGDEF"/>
    <property type="match status" value="1"/>
</dbReference>
<dbReference type="InterPro" id="IPR029787">
    <property type="entry name" value="Nucleotide_cyclase"/>
</dbReference>
<feature type="domain" description="GGDEF" evidence="2">
    <location>
        <begin position="248"/>
        <end position="378"/>
    </location>
</feature>
<dbReference type="EMBL" id="CP068046">
    <property type="protein sequence ID" value="QQR39430.1"/>
    <property type="molecule type" value="Genomic_DNA"/>
</dbReference>
<proteinExistence type="predicted"/>
<evidence type="ECO:0000256" key="1">
    <source>
        <dbReference type="SAM" id="Phobius"/>
    </source>
</evidence>
<dbReference type="Proteomes" id="UP000595857">
    <property type="component" value="Chromosome"/>
</dbReference>
<sequence length="378" mass="40357">MSALGEHRQSRGSLPLWLDFLTRPVKASHEDVRLEIMSTLLLSRSTVLFGAISLCVLLGAIAVLQDIFAAVFTGSVFLVAGIARLLIITSLKGKMLAWPQVARIVVSGLAYATAVGLVGSVAAWSGDPVLQVLGAMVMTGIVFGFCISNSGAPRYAEVQALIVTVPFLIGAALSGPPAMLLILLQTPFWLFGLHGLIRTTHRRLADLVQVQRQNEYLAYNDTLTGLANRAQVLSSLTQIARDRALKSPPPYVLFLDLDGFKAINDTHGHAVGDLLLRAVAQRLSECVRAGDVVGRIGGDEFVVILRDLDPDDITRLARRLTEAIARPFSLGTGITAKVGLSIGGAPLGPDPEQAMASADLMLYSAKRDGRGTFRLTGL</sequence>
<dbReference type="RefSeq" id="WP_201633559.1">
    <property type="nucleotide sequence ID" value="NZ_CP068046.1"/>
</dbReference>
<accession>A0ABX7CA09</accession>
<dbReference type="NCBIfam" id="TIGR00254">
    <property type="entry name" value="GGDEF"/>
    <property type="match status" value="1"/>
</dbReference>
<dbReference type="InterPro" id="IPR000160">
    <property type="entry name" value="GGDEF_dom"/>
</dbReference>
<gene>
    <name evidence="3" type="ORF">JI748_17220</name>
</gene>
<evidence type="ECO:0000313" key="3">
    <source>
        <dbReference type="EMBL" id="QQR39430.1"/>
    </source>
</evidence>